<keyword evidence="7" id="KW-1185">Reference proteome</keyword>
<evidence type="ECO:0000313" key="7">
    <source>
        <dbReference type="Proteomes" id="UP000261620"/>
    </source>
</evidence>
<organism evidence="6 7">
    <name type="scientific">Mola mola</name>
    <name type="common">Ocean sunfish</name>
    <name type="synonym">Tetraodon mola</name>
    <dbReference type="NCBI Taxonomy" id="94237"/>
    <lineage>
        <taxon>Eukaryota</taxon>
        <taxon>Metazoa</taxon>
        <taxon>Chordata</taxon>
        <taxon>Craniata</taxon>
        <taxon>Vertebrata</taxon>
        <taxon>Euteleostomi</taxon>
        <taxon>Actinopterygii</taxon>
        <taxon>Neopterygii</taxon>
        <taxon>Teleostei</taxon>
        <taxon>Neoteleostei</taxon>
        <taxon>Acanthomorphata</taxon>
        <taxon>Eupercaria</taxon>
        <taxon>Tetraodontiformes</taxon>
        <taxon>Molidae</taxon>
        <taxon>Mola</taxon>
    </lineage>
</organism>
<evidence type="ECO:0000313" key="6">
    <source>
        <dbReference type="Ensembl" id="ENSMMOP00000022547.1"/>
    </source>
</evidence>
<dbReference type="Ensembl" id="ENSMMOT00000022919.1">
    <property type="protein sequence ID" value="ENSMMOP00000022547.1"/>
    <property type="gene ID" value="ENSMMOG00000017137.1"/>
</dbReference>
<feature type="transmembrane region" description="Helical" evidence="5">
    <location>
        <begin position="141"/>
        <end position="161"/>
    </location>
</feature>
<reference evidence="6" key="1">
    <citation type="submission" date="2025-08" db="UniProtKB">
        <authorList>
            <consortium name="Ensembl"/>
        </authorList>
    </citation>
    <scope>IDENTIFICATION</scope>
</reference>
<dbReference type="GO" id="GO:0016020">
    <property type="term" value="C:membrane"/>
    <property type="evidence" value="ECO:0007669"/>
    <property type="project" value="UniProtKB-SubCell"/>
</dbReference>
<feature type="transmembrane region" description="Helical" evidence="5">
    <location>
        <begin position="182"/>
        <end position="203"/>
    </location>
</feature>
<accession>A0A3Q4BP55</accession>
<dbReference type="InterPro" id="IPR007237">
    <property type="entry name" value="CD20-like"/>
</dbReference>
<evidence type="ECO:0000256" key="1">
    <source>
        <dbReference type="ARBA" id="ARBA00004141"/>
    </source>
</evidence>
<reference evidence="6" key="2">
    <citation type="submission" date="2025-09" db="UniProtKB">
        <authorList>
            <consortium name="Ensembl"/>
        </authorList>
    </citation>
    <scope>IDENTIFICATION</scope>
</reference>
<keyword evidence="4 5" id="KW-0472">Membrane</keyword>
<dbReference type="Pfam" id="PF04103">
    <property type="entry name" value="CD20"/>
    <property type="match status" value="1"/>
</dbReference>
<proteinExistence type="predicted"/>
<evidence type="ECO:0000256" key="3">
    <source>
        <dbReference type="ARBA" id="ARBA00022989"/>
    </source>
</evidence>
<evidence type="ECO:0000256" key="2">
    <source>
        <dbReference type="ARBA" id="ARBA00022692"/>
    </source>
</evidence>
<dbReference type="STRING" id="94237.ENSMMOP00000022547"/>
<comment type="subcellular location">
    <subcellularLocation>
        <location evidence="1">Membrane</location>
        <topology evidence="1">Multi-pass membrane protein</topology>
    </subcellularLocation>
</comment>
<evidence type="ECO:0000256" key="4">
    <source>
        <dbReference type="ARBA" id="ARBA00023136"/>
    </source>
</evidence>
<name>A0A3Q4BP55_MOLML</name>
<keyword evidence="3 5" id="KW-1133">Transmembrane helix</keyword>
<sequence>MSITVAKDKGVTVVTFTSDCKSVVPPLCQIRKNLCYSPQWCSAYKGLMQPNVVSALGAIQIMVGLFSIGLGPGRSTNYYYYDHFADLGAAYWLGIVVNNIVVPVLEKQHIYYVFSLTMLSIGLIFAIFGIVMYSIDLGSVSVQWITCLFFFNWSYLLYCTYKVKCRLSSSFLWQRLLTAIDITMIVLTVLQLCVCISFAVLSIKALQTHQIIPPLIDDLISVT</sequence>
<dbReference type="AlphaFoldDB" id="A0A3Q4BP55"/>
<protein>
    <submittedName>
        <fullName evidence="6">Uncharacterized protein</fullName>
    </submittedName>
</protein>
<evidence type="ECO:0000256" key="5">
    <source>
        <dbReference type="SAM" id="Phobius"/>
    </source>
</evidence>
<dbReference type="Proteomes" id="UP000261620">
    <property type="component" value="Unplaced"/>
</dbReference>
<feature type="transmembrane region" description="Helical" evidence="5">
    <location>
        <begin position="89"/>
        <end position="105"/>
    </location>
</feature>
<dbReference type="OMA" id="DITMIVM"/>
<feature type="transmembrane region" description="Helical" evidence="5">
    <location>
        <begin position="112"/>
        <end position="135"/>
    </location>
</feature>
<keyword evidence="2 5" id="KW-0812">Transmembrane</keyword>
<feature type="transmembrane region" description="Helical" evidence="5">
    <location>
        <begin position="52"/>
        <end position="69"/>
    </location>
</feature>